<dbReference type="EMBL" id="CAJZAI010000004">
    <property type="protein sequence ID" value="CAG9172871.1"/>
    <property type="molecule type" value="Genomic_DNA"/>
</dbReference>
<accession>A0ABM8WZ81</accession>
<evidence type="ECO:0000313" key="3">
    <source>
        <dbReference type="Proteomes" id="UP000727654"/>
    </source>
</evidence>
<organism evidence="2 3">
    <name type="scientific">Cupriavidus laharis</name>
    <dbReference type="NCBI Taxonomy" id="151654"/>
    <lineage>
        <taxon>Bacteria</taxon>
        <taxon>Pseudomonadati</taxon>
        <taxon>Pseudomonadota</taxon>
        <taxon>Betaproteobacteria</taxon>
        <taxon>Burkholderiales</taxon>
        <taxon>Burkholderiaceae</taxon>
        <taxon>Cupriavidus</taxon>
    </lineage>
</organism>
<gene>
    <name evidence="2" type="ORF">LMG23992_02356</name>
</gene>
<evidence type="ECO:0008006" key="4">
    <source>
        <dbReference type="Google" id="ProtNLM"/>
    </source>
</evidence>
<feature type="compositionally biased region" description="Basic and acidic residues" evidence="1">
    <location>
        <begin position="219"/>
        <end position="269"/>
    </location>
</feature>
<protein>
    <recommendedName>
        <fullName evidence="4">Membrane protein involved in colicin uptake</fullName>
    </recommendedName>
</protein>
<reference evidence="2 3" key="1">
    <citation type="submission" date="2021-08" db="EMBL/GenBank/DDBJ databases">
        <authorList>
            <person name="Peeters C."/>
        </authorList>
    </citation>
    <scope>NUCLEOTIDE SEQUENCE [LARGE SCALE GENOMIC DNA]</scope>
    <source>
        <strain evidence="2 3">LMG 23992</strain>
    </source>
</reference>
<proteinExistence type="predicted"/>
<feature type="region of interest" description="Disordered" evidence="1">
    <location>
        <begin position="145"/>
        <end position="282"/>
    </location>
</feature>
<dbReference type="Proteomes" id="UP000727654">
    <property type="component" value="Unassembled WGS sequence"/>
</dbReference>
<feature type="compositionally biased region" description="Basic and acidic residues" evidence="1">
    <location>
        <begin position="181"/>
        <end position="206"/>
    </location>
</feature>
<feature type="compositionally biased region" description="Basic and acidic residues" evidence="1">
    <location>
        <begin position="145"/>
        <end position="168"/>
    </location>
</feature>
<feature type="compositionally biased region" description="Polar residues" evidence="1">
    <location>
        <begin position="209"/>
        <end position="218"/>
    </location>
</feature>
<dbReference type="RefSeq" id="WP_224079964.1">
    <property type="nucleotide sequence ID" value="NZ_CAJZAI010000004.1"/>
</dbReference>
<sequence length="282" mass="31387">MTFKPHPAAAPAMPMAVRDTATPAMSPAAQLSRSVPHRAGRMMPHARLFATAALWLTVVGAGTLGPLSDSAAQASAPEAAGAGAAPRDFAAERKAIGDSRAWTNYRFATAEHACYDKFFVNHCIDKAKEIQRQELQVLRQRELEVGDAERAQRAADRDREQALRRAEYEASQPKRSANEQASREAFEKKQQDQQLRDAQRQADAPKRSANAQAYQQKQSDFDARMREAQSKGAEQARQREENVKAYEAKQREAAQRQKDLEERRAKAKEQQGQASAPRPFGF</sequence>
<evidence type="ECO:0000313" key="2">
    <source>
        <dbReference type="EMBL" id="CAG9172871.1"/>
    </source>
</evidence>
<keyword evidence="3" id="KW-1185">Reference proteome</keyword>
<name>A0ABM8WZ81_9BURK</name>
<evidence type="ECO:0000256" key="1">
    <source>
        <dbReference type="SAM" id="MobiDB-lite"/>
    </source>
</evidence>
<comment type="caution">
    <text evidence="2">The sequence shown here is derived from an EMBL/GenBank/DDBJ whole genome shotgun (WGS) entry which is preliminary data.</text>
</comment>